<dbReference type="PANTHER" id="PTHR13826">
    <property type="entry name" value="INTESTINAL TREFOIL FACTOR-RELATED"/>
    <property type="match status" value="1"/>
</dbReference>
<name>A0A9X0D3X7_9CNID</name>
<keyword evidence="5" id="KW-0067">ATP-binding</keyword>
<dbReference type="Pfam" id="PF00088">
    <property type="entry name" value="Trefoil"/>
    <property type="match status" value="1"/>
</dbReference>
<dbReference type="PROSITE" id="PS51448">
    <property type="entry name" value="P_TREFOIL_2"/>
    <property type="match status" value="1"/>
</dbReference>
<keyword evidence="3" id="KW-0472">Membrane</keyword>
<keyword evidence="3" id="KW-1133">Transmembrane helix</keyword>
<keyword evidence="5" id="KW-0547">Nucleotide-binding</keyword>
<reference evidence="5" key="1">
    <citation type="submission" date="2023-01" db="EMBL/GenBank/DDBJ databases">
        <title>Genome assembly of the deep-sea coral Lophelia pertusa.</title>
        <authorList>
            <person name="Herrera S."/>
            <person name="Cordes E."/>
        </authorList>
    </citation>
    <scope>NUCLEOTIDE SEQUENCE</scope>
    <source>
        <strain evidence="5">USNM1676648</strain>
        <tissue evidence="5">Polyp</tissue>
    </source>
</reference>
<dbReference type="FunFam" id="4.10.110.10:FF:000006">
    <property type="entry name" value="Trefoil factor 1"/>
    <property type="match status" value="1"/>
</dbReference>
<keyword evidence="6" id="KW-1185">Reference proteome</keyword>
<evidence type="ECO:0000313" key="5">
    <source>
        <dbReference type="EMBL" id="KAJ7386397.1"/>
    </source>
</evidence>
<dbReference type="Gene3D" id="4.10.110.10">
    <property type="entry name" value="Spasmolytic Protein, domain 1"/>
    <property type="match status" value="1"/>
</dbReference>
<comment type="caution">
    <text evidence="5">The sequence shown here is derived from an EMBL/GenBank/DDBJ whole genome shotgun (WGS) entry which is preliminary data.</text>
</comment>
<feature type="transmembrane region" description="Helical" evidence="3">
    <location>
        <begin position="482"/>
        <end position="507"/>
    </location>
</feature>
<dbReference type="PANTHER" id="PTHR13826:SF14">
    <property type="entry name" value="TREFOIL FACTOR 2"/>
    <property type="match status" value="1"/>
</dbReference>
<dbReference type="AlphaFoldDB" id="A0A9X0D3X7"/>
<keyword evidence="3" id="KW-0812">Transmembrane</keyword>
<dbReference type="GO" id="GO:0005615">
    <property type="term" value="C:extracellular space"/>
    <property type="evidence" value="ECO:0007669"/>
    <property type="project" value="TreeGrafter"/>
</dbReference>
<evidence type="ECO:0000256" key="2">
    <source>
        <dbReference type="PROSITE-ProRule" id="PRU00779"/>
    </source>
</evidence>
<dbReference type="GO" id="GO:0005524">
    <property type="term" value="F:ATP binding"/>
    <property type="evidence" value="ECO:0007669"/>
    <property type="project" value="UniProtKB-KW"/>
</dbReference>
<organism evidence="5 6">
    <name type="scientific">Desmophyllum pertusum</name>
    <dbReference type="NCBI Taxonomy" id="174260"/>
    <lineage>
        <taxon>Eukaryota</taxon>
        <taxon>Metazoa</taxon>
        <taxon>Cnidaria</taxon>
        <taxon>Anthozoa</taxon>
        <taxon>Hexacorallia</taxon>
        <taxon>Scleractinia</taxon>
        <taxon>Caryophylliina</taxon>
        <taxon>Caryophylliidae</taxon>
        <taxon>Desmophyllum</taxon>
    </lineage>
</organism>
<dbReference type="Proteomes" id="UP001163046">
    <property type="component" value="Unassembled WGS sequence"/>
</dbReference>
<feature type="disulfide bond" evidence="2">
    <location>
        <begin position="233"/>
        <end position="250"/>
    </location>
</feature>
<comment type="caution">
    <text evidence="2">Lacks conserved residue(s) required for the propagation of feature annotation.</text>
</comment>
<proteinExistence type="predicted"/>
<dbReference type="SMART" id="SM00018">
    <property type="entry name" value="PD"/>
    <property type="match status" value="1"/>
</dbReference>
<keyword evidence="1 2" id="KW-1015">Disulfide bond</keyword>
<dbReference type="InterPro" id="IPR000519">
    <property type="entry name" value="P_trefoil_dom"/>
</dbReference>
<dbReference type="GO" id="GO:0030277">
    <property type="term" value="P:maintenance of gastrointestinal epithelium"/>
    <property type="evidence" value="ECO:0007669"/>
    <property type="project" value="TreeGrafter"/>
</dbReference>
<evidence type="ECO:0000313" key="6">
    <source>
        <dbReference type="Proteomes" id="UP001163046"/>
    </source>
</evidence>
<dbReference type="InterPro" id="IPR044913">
    <property type="entry name" value="P_trefoil_dom_sf"/>
</dbReference>
<dbReference type="SUPFAM" id="SSF57492">
    <property type="entry name" value="Trefoil"/>
    <property type="match status" value="1"/>
</dbReference>
<dbReference type="CDD" id="cd00111">
    <property type="entry name" value="Trefoil"/>
    <property type="match status" value="1"/>
</dbReference>
<evidence type="ECO:0000256" key="3">
    <source>
        <dbReference type="SAM" id="Phobius"/>
    </source>
</evidence>
<feature type="domain" description="P-type" evidence="4">
    <location>
        <begin position="210"/>
        <end position="254"/>
    </location>
</feature>
<dbReference type="PRINTS" id="PR00680">
    <property type="entry name" value="PTREFOIL"/>
</dbReference>
<protein>
    <submittedName>
        <fullName evidence="5">ATP-binding cassette sub- A member 1</fullName>
    </submittedName>
</protein>
<dbReference type="EMBL" id="MU825876">
    <property type="protein sequence ID" value="KAJ7386397.1"/>
    <property type="molecule type" value="Genomic_DNA"/>
</dbReference>
<sequence length="525" mass="59557">MLWVLLLWRIAKHSQVPRTNQWQCCEGGHMRFSVLLLISKKFSVALAIWKGTGQTQIKLPNITDYQNQSSEFVKLLESMQDIRALESFSQVAKEYVTFMQDLRSNNDGFRGTLCGRRYGNDEDNDNSGISSNASWQQAPLGVLAGVCGQSFWPNGTFNTSGVHPLEYYLNMTQNVNDKDDEDDDRSADQKLACSEIVGLYSKYNVTGRQDTCSLIDPKLRVDCGWPSISEEQCRQKGCCFDSSVPKTRYCFYKIKDVGCNCYIGKVVRALGGVSGNAGKGYYDSGFVQLTSLFLKGKILYTPVNNVTRNIISQIKNELADITRIKDFAYWWVNNSDTIHKNVLDYTEQLKKPLPEWVCDRRKILDAALADGIRPNVTARNNSSRNITILPASFNVSSLLSNLDYLFETIITIFKCTEHEYFEGYKDEDSLVKRAINTSEVPTIASLVFVDSTGDLNNVPKSIKYKIRQDIDYTPGTSRIRGWFVRYIGGTMPLFMTLAWIFSVAMIIKGVVYEKEQRLKEVYEGQ</sequence>
<accession>A0A9X0D3X7</accession>
<evidence type="ECO:0000256" key="1">
    <source>
        <dbReference type="ARBA" id="ARBA00023157"/>
    </source>
</evidence>
<dbReference type="InterPro" id="IPR017994">
    <property type="entry name" value="P_trefoil_chordata"/>
</dbReference>
<evidence type="ECO:0000259" key="4">
    <source>
        <dbReference type="PROSITE" id="PS51448"/>
    </source>
</evidence>
<gene>
    <name evidence="5" type="primary">ABCA1_4</name>
    <name evidence="5" type="ORF">OS493_008521</name>
</gene>
<dbReference type="OrthoDB" id="10051464at2759"/>
<feature type="disulfide bond" evidence="2">
    <location>
        <begin position="223"/>
        <end position="238"/>
    </location>
</feature>